<dbReference type="InterPro" id="IPR049945">
    <property type="entry name" value="AAA_22"/>
</dbReference>
<dbReference type="Pfam" id="PF13424">
    <property type="entry name" value="TPR_12"/>
    <property type="match status" value="1"/>
</dbReference>
<keyword evidence="4" id="KW-1185">Reference proteome</keyword>
<dbReference type="OrthoDB" id="9812579at2"/>
<dbReference type="InterPro" id="IPR019734">
    <property type="entry name" value="TPR_rpt"/>
</dbReference>
<dbReference type="SUPFAM" id="SSF52540">
    <property type="entry name" value="P-loop containing nucleoside triphosphate hydrolases"/>
    <property type="match status" value="1"/>
</dbReference>
<dbReference type="Gene3D" id="1.10.10.10">
    <property type="entry name" value="Winged helix-like DNA-binding domain superfamily/Winged helix DNA-binding domain"/>
    <property type="match status" value="1"/>
</dbReference>
<sequence length="1109" mass="127262">MWRIQMFGALQAEFGRYRIERFATKKASVLLVYLALHVGSLFPREELATLLWPDADEETGRHNLRMALSTLRKLFRIPSISTESLFIANRDYVGLRKQAVVTDVAEFDALLAEAQATKEAGRLELLSRAVSLYQGDLLPGFYEDFILLERQRLADKWQQALRELIVLLQKQEAFGQATEYAYRVLAYDPLDESVQYLLLQLLAAQGQHERALQRYQEIERLFQEQLQSSPPDSLQKLAEDIKKQLAGSSFSAPPLRALAPTTTAPLSNTLPLYLTSFFGREQELQIALEQLQPDRQAVRLVSITGPGGVGKTRFAVEIAHLLRQVYSEQIAFVPLAELSRKDQLVEAILAVLKVPSDTSLMVEERLRLVLSNRKLLLVLDNFEQMEEACALFLRQLLEWHANLRLLVTSRRRLNLEIEHEIPLSPLQVPDQPVNQDQLLECAAIQTFLERAKRKRPDFTLTERNAEAVRLLCHRLDGLPLAIELAAAWVPVMSPSQMLPRLEHRFELLVNRQRDTVQRHRTLKETVSWSYQMLPENLQKLLRSLSVFRGGWTTEAATWVCGKEAVEGLLTLLDHSLVASYPAGAEMQRWRMLETIREFAYEQLSPEERTTLCHRHALYYDGLLEQAKADGSPGVPRWMPIIEMERENIRAAVEWCLTGSEPQLGVRIGKASDAFWRGLGYRLERLHWRELAFQRMADLPPDLQATVLENVAITGRPDAIALLERALEIYRALDDKSGIGGVFDLMAQFYTDNAQHDRAIELYQRALELRKQIGDKENYRITLANLTGHYTALGRYHESLPQLALCLRLNEEHNDAGTEAVLRRAIGEIKRQQGALTEAYEQLSTAQRIFEIRGEHTQIIRNLYALALVEAMRGDYESALAWMEQQQRLIREIAKRSQSRVNFRLRLELLWQMGRWEEFAEVYREAREQQQASIDSVTPVDQFSLLFAQAMLAEREGREEVMVELLQEMSKISQDTETVVWDEVARAKTLQGMLLWRLGHTDAAREAILHSMALCDRSGLLPEQERLLRRMGQQLVKLGRYEEAHPLLATAETLRITGGWVIPPIERGDYDQAIQRLREALGLTSVSLKSANMPQEDWREVWHRLPALLE</sequence>
<organism evidence="3 4">
    <name type="scientific">Chthonomonas calidirosea (strain DSM 23976 / ICMP 18418 / T49)</name>
    <dbReference type="NCBI Taxonomy" id="1303518"/>
    <lineage>
        <taxon>Bacteria</taxon>
        <taxon>Bacillati</taxon>
        <taxon>Armatimonadota</taxon>
        <taxon>Chthonomonadia</taxon>
        <taxon>Chthonomonadales</taxon>
        <taxon>Chthonomonadaceae</taxon>
        <taxon>Chthonomonas</taxon>
    </lineage>
</organism>
<dbReference type="eggNOG" id="COG3903">
    <property type="taxonomic scope" value="Bacteria"/>
</dbReference>
<dbReference type="InterPro" id="IPR027417">
    <property type="entry name" value="P-loop_NTPase"/>
</dbReference>
<dbReference type="Pfam" id="PF25872">
    <property type="entry name" value="HTH_77"/>
    <property type="match status" value="1"/>
</dbReference>
<name>S0EU33_CHTCT</name>
<dbReference type="AlphaFoldDB" id="S0EU33"/>
<dbReference type="Gene3D" id="1.25.40.10">
    <property type="entry name" value="Tetratricopeptide repeat domain"/>
    <property type="match status" value="3"/>
</dbReference>
<dbReference type="HOGENOM" id="CLU_281972_0_0_0"/>
<feature type="repeat" description="TPR" evidence="1">
    <location>
        <begin position="739"/>
        <end position="772"/>
    </location>
</feature>
<evidence type="ECO:0000259" key="2">
    <source>
        <dbReference type="SMART" id="SM01043"/>
    </source>
</evidence>
<dbReference type="Pfam" id="PF03704">
    <property type="entry name" value="BTAD"/>
    <property type="match status" value="1"/>
</dbReference>
<dbReference type="SMART" id="SM00028">
    <property type="entry name" value="TPR"/>
    <property type="match status" value="7"/>
</dbReference>
<dbReference type="InterPro" id="IPR005158">
    <property type="entry name" value="BTAD"/>
</dbReference>
<dbReference type="STRING" id="454171.CP488_02758"/>
<keyword evidence="1" id="KW-0802">TPR repeat</keyword>
<dbReference type="Gene3D" id="3.40.50.300">
    <property type="entry name" value="P-loop containing nucleotide triphosphate hydrolases"/>
    <property type="match status" value="1"/>
</dbReference>
<accession>S0EU33</accession>
<dbReference type="PRINTS" id="PR00364">
    <property type="entry name" value="DISEASERSIST"/>
</dbReference>
<dbReference type="EMBL" id="HF951689">
    <property type="protein sequence ID" value="CCW35156.1"/>
    <property type="molecule type" value="Genomic_DNA"/>
</dbReference>
<evidence type="ECO:0000256" key="1">
    <source>
        <dbReference type="PROSITE-ProRule" id="PRU00339"/>
    </source>
</evidence>
<dbReference type="eggNOG" id="COG0457">
    <property type="taxonomic scope" value="Bacteria"/>
</dbReference>
<dbReference type="eggNOG" id="COG3629">
    <property type="taxonomic scope" value="Bacteria"/>
</dbReference>
<protein>
    <submittedName>
        <fullName evidence="3">Predicted ATPase</fullName>
    </submittedName>
</protein>
<dbReference type="PANTHER" id="PTHR47691:SF3">
    <property type="entry name" value="HTH-TYPE TRANSCRIPTIONAL REGULATOR RV0890C-RELATED"/>
    <property type="match status" value="1"/>
</dbReference>
<dbReference type="InterPro" id="IPR036388">
    <property type="entry name" value="WH-like_DNA-bd_sf"/>
</dbReference>
<dbReference type="GO" id="GO:0043531">
    <property type="term" value="F:ADP binding"/>
    <property type="evidence" value="ECO:0007669"/>
    <property type="project" value="InterPro"/>
</dbReference>
<dbReference type="Pfam" id="PF13401">
    <property type="entry name" value="AAA_22"/>
    <property type="match status" value="1"/>
</dbReference>
<gene>
    <name evidence="3" type="ORF">CCALI_01338</name>
</gene>
<dbReference type="RefSeq" id="WP_016482696.1">
    <property type="nucleotide sequence ID" value="NC_021487.1"/>
</dbReference>
<dbReference type="PANTHER" id="PTHR47691">
    <property type="entry name" value="REGULATOR-RELATED"/>
    <property type="match status" value="1"/>
</dbReference>
<dbReference type="Proteomes" id="UP000014227">
    <property type="component" value="Chromosome I"/>
</dbReference>
<dbReference type="GO" id="GO:0003677">
    <property type="term" value="F:DNA binding"/>
    <property type="evidence" value="ECO:0007669"/>
    <property type="project" value="InterPro"/>
</dbReference>
<evidence type="ECO:0000313" key="3">
    <source>
        <dbReference type="EMBL" id="CCW35156.1"/>
    </source>
</evidence>
<evidence type="ECO:0000313" key="4">
    <source>
        <dbReference type="Proteomes" id="UP000014227"/>
    </source>
</evidence>
<dbReference type="InterPro" id="IPR016032">
    <property type="entry name" value="Sig_transdc_resp-reg_C-effctor"/>
</dbReference>
<feature type="domain" description="Bacterial transcriptional activator" evidence="2">
    <location>
        <begin position="102"/>
        <end position="242"/>
    </location>
</feature>
<dbReference type="GO" id="GO:0006355">
    <property type="term" value="P:regulation of DNA-templated transcription"/>
    <property type="evidence" value="ECO:0007669"/>
    <property type="project" value="InterPro"/>
</dbReference>
<dbReference type="PROSITE" id="PS50005">
    <property type="entry name" value="TPR"/>
    <property type="match status" value="1"/>
</dbReference>
<dbReference type="InParanoid" id="S0EU33"/>
<reference evidence="4" key="1">
    <citation type="submission" date="2013-03" db="EMBL/GenBank/DDBJ databases">
        <title>Genome sequence of Chthonomonas calidirosea, the first sequenced genome from the Armatimonadetes phylum (formally candidate division OP10).</title>
        <authorList>
            <person name="Lee K.C.Y."/>
            <person name="Morgan X.C."/>
            <person name="Dunfield P.F."/>
            <person name="Tamas I."/>
            <person name="Houghton K.M."/>
            <person name="Vyssotski M."/>
            <person name="Ryan J.L.J."/>
            <person name="Lagutin K."/>
            <person name="McDonald I.R."/>
            <person name="Stott M.B."/>
        </authorList>
    </citation>
    <scope>NUCLEOTIDE SEQUENCE [LARGE SCALE GENOMIC DNA]</scope>
    <source>
        <strain evidence="4">DSM 23976 / ICMP 18418 / T49</strain>
    </source>
</reference>
<dbReference type="PATRIC" id="fig|1303518.3.peg.1368"/>
<dbReference type="InterPro" id="IPR011990">
    <property type="entry name" value="TPR-like_helical_dom_sf"/>
</dbReference>
<dbReference type="SUPFAM" id="SSF46894">
    <property type="entry name" value="C-terminal effector domain of the bipartite response regulators"/>
    <property type="match status" value="1"/>
</dbReference>
<dbReference type="InterPro" id="IPR058852">
    <property type="entry name" value="HTH_77"/>
</dbReference>
<dbReference type="SMART" id="SM01043">
    <property type="entry name" value="BTAD"/>
    <property type="match status" value="1"/>
</dbReference>
<dbReference type="SUPFAM" id="SSF48452">
    <property type="entry name" value="TPR-like"/>
    <property type="match status" value="3"/>
</dbReference>
<proteinExistence type="predicted"/>
<dbReference type="KEGG" id="ccz:CCALI_01338"/>